<evidence type="ECO:0000313" key="1">
    <source>
        <dbReference type="EMBL" id="MBX54038.1"/>
    </source>
</evidence>
<proteinExistence type="predicted"/>
<organism evidence="1">
    <name type="scientific">Rhizophora mucronata</name>
    <name type="common">Asiatic mangrove</name>
    <dbReference type="NCBI Taxonomy" id="61149"/>
    <lineage>
        <taxon>Eukaryota</taxon>
        <taxon>Viridiplantae</taxon>
        <taxon>Streptophyta</taxon>
        <taxon>Embryophyta</taxon>
        <taxon>Tracheophyta</taxon>
        <taxon>Spermatophyta</taxon>
        <taxon>Magnoliopsida</taxon>
        <taxon>eudicotyledons</taxon>
        <taxon>Gunneridae</taxon>
        <taxon>Pentapetalae</taxon>
        <taxon>rosids</taxon>
        <taxon>fabids</taxon>
        <taxon>Malpighiales</taxon>
        <taxon>Rhizophoraceae</taxon>
        <taxon>Rhizophora</taxon>
    </lineage>
</organism>
<sequence>MDSLMGNSKRFD</sequence>
<reference evidence="1" key="1">
    <citation type="submission" date="2018-02" db="EMBL/GenBank/DDBJ databases">
        <title>Rhizophora mucronata_Transcriptome.</title>
        <authorList>
            <person name="Meera S.P."/>
            <person name="Sreeshan A."/>
            <person name="Augustine A."/>
        </authorList>
    </citation>
    <scope>NUCLEOTIDE SEQUENCE</scope>
    <source>
        <tissue evidence="1">Leaf</tissue>
    </source>
</reference>
<accession>A0A2P2PH02</accession>
<name>A0A2P2PH02_RHIMU</name>
<protein>
    <submittedName>
        <fullName evidence="1">Uncharacterized protein</fullName>
    </submittedName>
</protein>
<dbReference type="EMBL" id="GGEC01073554">
    <property type="protein sequence ID" value="MBX54038.1"/>
    <property type="molecule type" value="Transcribed_RNA"/>
</dbReference>